<dbReference type="PANTHER" id="PTHR33609">
    <property type="entry name" value="LOW CALCIUM RESPONSE LOCUS PROTEIN S"/>
    <property type="match status" value="1"/>
</dbReference>
<dbReference type="InterPro" id="IPR036388">
    <property type="entry name" value="WH-like_DNA-bd_sf"/>
</dbReference>
<dbReference type="InterPro" id="IPR009057">
    <property type="entry name" value="Homeodomain-like_sf"/>
</dbReference>
<evidence type="ECO:0000313" key="1">
    <source>
        <dbReference type="EMBL" id="GGM58142.1"/>
    </source>
</evidence>
<dbReference type="InterPro" id="IPR052546">
    <property type="entry name" value="Transposase_8_domain"/>
</dbReference>
<dbReference type="GO" id="GO:0004803">
    <property type="term" value="F:transposase activity"/>
    <property type="evidence" value="ECO:0007669"/>
    <property type="project" value="InterPro"/>
</dbReference>
<protein>
    <recommendedName>
        <fullName evidence="3">Transposase</fullName>
    </recommendedName>
</protein>
<sequence length="52" mass="5884">MRGKRLTEEQIAFALKQAETGVSVTEVCRKMGVAESTFYNWKREFNGLGVSE</sequence>
<dbReference type="PANTHER" id="PTHR33609:SF1">
    <property type="entry name" value="TRANSPOSASE"/>
    <property type="match status" value="1"/>
</dbReference>
<organism evidence="1 2">
    <name type="scientific">Deinococcus arenae</name>
    <dbReference type="NCBI Taxonomy" id="1452751"/>
    <lineage>
        <taxon>Bacteria</taxon>
        <taxon>Thermotogati</taxon>
        <taxon>Deinococcota</taxon>
        <taxon>Deinococci</taxon>
        <taxon>Deinococcales</taxon>
        <taxon>Deinococcaceae</taxon>
        <taxon>Deinococcus</taxon>
    </lineage>
</organism>
<dbReference type="Gene3D" id="1.10.10.10">
    <property type="entry name" value="Winged helix-like DNA-binding domain superfamily/Winged helix DNA-binding domain"/>
    <property type="match status" value="1"/>
</dbReference>
<name>A0A8H9GU81_9DEIO</name>
<proteinExistence type="predicted"/>
<keyword evidence="2" id="KW-1185">Reference proteome</keyword>
<dbReference type="GO" id="GO:0003677">
    <property type="term" value="F:DNA binding"/>
    <property type="evidence" value="ECO:0007669"/>
    <property type="project" value="InterPro"/>
</dbReference>
<accession>A0A8H9GU81</accession>
<dbReference type="AlphaFoldDB" id="A0A8H9GU81"/>
<gene>
    <name evidence="1" type="ORF">GCM10008956_37180</name>
</gene>
<comment type="caution">
    <text evidence="1">The sequence shown here is derived from an EMBL/GenBank/DDBJ whole genome shotgun (WGS) entry which is preliminary data.</text>
</comment>
<dbReference type="SUPFAM" id="SSF46689">
    <property type="entry name" value="Homeodomain-like"/>
    <property type="match status" value="1"/>
</dbReference>
<dbReference type="InterPro" id="IPR002514">
    <property type="entry name" value="Transposase_8"/>
</dbReference>
<dbReference type="EMBL" id="BMQG01000025">
    <property type="protein sequence ID" value="GGM58142.1"/>
    <property type="molecule type" value="Genomic_DNA"/>
</dbReference>
<dbReference type="GO" id="GO:0006313">
    <property type="term" value="P:DNA transposition"/>
    <property type="evidence" value="ECO:0007669"/>
    <property type="project" value="InterPro"/>
</dbReference>
<reference evidence="2" key="1">
    <citation type="journal article" date="2019" name="Int. J. Syst. Evol. Microbiol.">
        <title>The Global Catalogue of Microorganisms (GCM) 10K type strain sequencing project: providing services to taxonomists for standard genome sequencing and annotation.</title>
        <authorList>
            <consortium name="The Broad Institute Genomics Platform"/>
            <consortium name="The Broad Institute Genome Sequencing Center for Infectious Disease"/>
            <person name="Wu L."/>
            <person name="Ma J."/>
        </authorList>
    </citation>
    <scope>NUCLEOTIDE SEQUENCE [LARGE SCALE GENOMIC DNA]</scope>
    <source>
        <strain evidence="2">JCM 31047</strain>
    </source>
</reference>
<evidence type="ECO:0000313" key="2">
    <source>
        <dbReference type="Proteomes" id="UP000600547"/>
    </source>
</evidence>
<evidence type="ECO:0008006" key="3">
    <source>
        <dbReference type="Google" id="ProtNLM"/>
    </source>
</evidence>
<dbReference type="Pfam" id="PF01527">
    <property type="entry name" value="HTH_Tnp_1"/>
    <property type="match status" value="1"/>
</dbReference>
<dbReference type="Proteomes" id="UP000600547">
    <property type="component" value="Unassembled WGS sequence"/>
</dbReference>